<reference evidence="2" key="1">
    <citation type="journal article" date="2019" name="Int. J. Syst. Evol. Microbiol.">
        <title>The Global Catalogue of Microorganisms (GCM) 10K type strain sequencing project: providing services to taxonomists for standard genome sequencing and annotation.</title>
        <authorList>
            <consortium name="The Broad Institute Genomics Platform"/>
            <consortium name="The Broad Institute Genome Sequencing Center for Infectious Disease"/>
            <person name="Wu L."/>
            <person name="Ma J."/>
        </authorList>
    </citation>
    <scope>NUCLEOTIDE SEQUENCE [LARGE SCALE GENOMIC DNA]</scope>
    <source>
        <strain evidence="2">KACC 12633</strain>
    </source>
</reference>
<comment type="caution">
    <text evidence="1">The sequence shown here is derived from an EMBL/GenBank/DDBJ whole genome shotgun (WGS) entry which is preliminary data.</text>
</comment>
<accession>A0ABW0Q0G2</accession>
<protein>
    <submittedName>
        <fullName evidence="1">Uncharacterized protein</fullName>
    </submittedName>
</protein>
<evidence type="ECO:0000313" key="1">
    <source>
        <dbReference type="EMBL" id="MFC5518098.1"/>
    </source>
</evidence>
<dbReference type="Proteomes" id="UP001596150">
    <property type="component" value="Unassembled WGS sequence"/>
</dbReference>
<dbReference type="EMBL" id="JBHSML010000013">
    <property type="protein sequence ID" value="MFC5518098.1"/>
    <property type="molecule type" value="Genomic_DNA"/>
</dbReference>
<organism evidence="1 2">
    <name type="scientific">Kaistia terrae</name>
    <dbReference type="NCBI Taxonomy" id="537017"/>
    <lineage>
        <taxon>Bacteria</taxon>
        <taxon>Pseudomonadati</taxon>
        <taxon>Pseudomonadota</taxon>
        <taxon>Alphaproteobacteria</taxon>
        <taxon>Hyphomicrobiales</taxon>
        <taxon>Kaistiaceae</taxon>
        <taxon>Kaistia</taxon>
    </lineage>
</organism>
<proteinExistence type="predicted"/>
<keyword evidence="2" id="KW-1185">Reference proteome</keyword>
<name>A0ABW0Q0G2_9HYPH</name>
<gene>
    <name evidence="1" type="ORF">ACFPP9_20130</name>
</gene>
<sequence length="96" mass="10626">MGKIDVLVGDGIHKLDAKLSDLAKRDLRGPETTIRRSMIEHDIPESAFREYGSGWLAVFISVLEQELEWFKARPVQAPSPEILSREGLSAAIVPAV</sequence>
<dbReference type="RefSeq" id="WP_266343726.1">
    <property type="nucleotide sequence ID" value="NZ_JAPKNH010000003.1"/>
</dbReference>
<evidence type="ECO:0000313" key="2">
    <source>
        <dbReference type="Proteomes" id="UP001596150"/>
    </source>
</evidence>